<protein>
    <submittedName>
        <fullName evidence="2">Uncharacterized protein</fullName>
    </submittedName>
</protein>
<dbReference type="AlphaFoldDB" id="K5X3H0"/>
<dbReference type="GeneID" id="18916203"/>
<dbReference type="RefSeq" id="XP_007395144.1">
    <property type="nucleotide sequence ID" value="XM_007395082.1"/>
</dbReference>
<feature type="region of interest" description="Disordered" evidence="1">
    <location>
        <begin position="11"/>
        <end position="41"/>
    </location>
</feature>
<gene>
    <name evidence="2" type="ORF">PHACADRAFT_255036</name>
</gene>
<dbReference type="KEGG" id="pco:PHACADRAFT_255036"/>
<proteinExistence type="predicted"/>
<name>K5X3H0_PHACS</name>
<organism evidence="2 3">
    <name type="scientific">Phanerochaete carnosa (strain HHB-10118-sp)</name>
    <name type="common">White-rot fungus</name>
    <name type="synonym">Peniophora carnosa</name>
    <dbReference type="NCBI Taxonomy" id="650164"/>
    <lineage>
        <taxon>Eukaryota</taxon>
        <taxon>Fungi</taxon>
        <taxon>Dikarya</taxon>
        <taxon>Basidiomycota</taxon>
        <taxon>Agaricomycotina</taxon>
        <taxon>Agaricomycetes</taxon>
        <taxon>Polyporales</taxon>
        <taxon>Phanerochaetaceae</taxon>
        <taxon>Phanerochaete</taxon>
    </lineage>
</organism>
<dbReference type="EMBL" id="JH930471">
    <property type="protein sequence ID" value="EKM57332.1"/>
    <property type="molecule type" value="Genomic_DNA"/>
</dbReference>
<dbReference type="InParanoid" id="K5X3H0"/>
<sequence length="73" mass="7951">MALSLMSISESLNGVVPPPSTPARVKRETSSKHAIPTAQCDSDAQVPASTCDHVRHVYHRAEMLQAFYASQLE</sequence>
<dbReference type="HOGENOM" id="CLU_2705645_0_0_1"/>
<evidence type="ECO:0000256" key="1">
    <source>
        <dbReference type="SAM" id="MobiDB-lite"/>
    </source>
</evidence>
<evidence type="ECO:0000313" key="2">
    <source>
        <dbReference type="EMBL" id="EKM57332.1"/>
    </source>
</evidence>
<reference evidence="2 3" key="1">
    <citation type="journal article" date="2012" name="BMC Genomics">
        <title>Comparative genomics of the white-rot fungi, Phanerochaete carnosa and P. chrysosporium, to elucidate the genetic basis of the distinct wood types they colonize.</title>
        <authorList>
            <person name="Suzuki H."/>
            <person name="MacDonald J."/>
            <person name="Syed K."/>
            <person name="Salamov A."/>
            <person name="Hori C."/>
            <person name="Aerts A."/>
            <person name="Henrissat B."/>
            <person name="Wiebenga A."/>
            <person name="vanKuyk P.A."/>
            <person name="Barry K."/>
            <person name="Lindquist E."/>
            <person name="LaButti K."/>
            <person name="Lapidus A."/>
            <person name="Lucas S."/>
            <person name="Coutinho P."/>
            <person name="Gong Y."/>
            <person name="Samejima M."/>
            <person name="Mahadevan R."/>
            <person name="Abou-Zaid M."/>
            <person name="de Vries R.P."/>
            <person name="Igarashi K."/>
            <person name="Yadav J.S."/>
            <person name="Grigoriev I.V."/>
            <person name="Master E.R."/>
        </authorList>
    </citation>
    <scope>NUCLEOTIDE SEQUENCE [LARGE SCALE GENOMIC DNA]</scope>
    <source>
        <strain evidence="2 3">HHB-10118-sp</strain>
    </source>
</reference>
<evidence type="ECO:0000313" key="3">
    <source>
        <dbReference type="Proteomes" id="UP000008370"/>
    </source>
</evidence>
<dbReference type="Proteomes" id="UP000008370">
    <property type="component" value="Unassembled WGS sequence"/>
</dbReference>
<accession>K5X3H0</accession>
<keyword evidence="3" id="KW-1185">Reference proteome</keyword>